<keyword evidence="16" id="KW-1185">Reference proteome</keyword>
<dbReference type="GO" id="GO:0033202">
    <property type="term" value="C:DNA helicase complex"/>
    <property type="evidence" value="ECO:0007669"/>
    <property type="project" value="TreeGrafter"/>
</dbReference>
<dbReference type="Gene3D" id="3.40.50.300">
    <property type="entry name" value="P-loop containing nucleotide triphosphate hydrolases"/>
    <property type="match status" value="2"/>
</dbReference>
<evidence type="ECO:0000256" key="12">
    <source>
        <dbReference type="PROSITE-ProRule" id="PRU00560"/>
    </source>
</evidence>
<keyword evidence="4 12" id="KW-0347">Helicase</keyword>
<feature type="domain" description="UvrD-like helicase ATP-binding" evidence="13">
    <location>
        <begin position="18"/>
        <end position="296"/>
    </location>
</feature>
<evidence type="ECO:0000256" key="2">
    <source>
        <dbReference type="ARBA" id="ARBA00022741"/>
    </source>
</evidence>
<keyword evidence="3 12" id="KW-0378">Hydrolase</keyword>
<keyword evidence="7" id="KW-0413">Isomerase</keyword>
<organism evidence="15 16">
    <name type="scientific">Stagnimonas aquatica</name>
    <dbReference type="NCBI Taxonomy" id="2689987"/>
    <lineage>
        <taxon>Bacteria</taxon>
        <taxon>Pseudomonadati</taxon>
        <taxon>Pseudomonadota</taxon>
        <taxon>Gammaproteobacteria</taxon>
        <taxon>Nevskiales</taxon>
        <taxon>Nevskiaceae</taxon>
        <taxon>Stagnimonas</taxon>
    </lineage>
</organism>
<dbReference type="GO" id="GO:0016887">
    <property type="term" value="F:ATP hydrolysis activity"/>
    <property type="evidence" value="ECO:0007669"/>
    <property type="project" value="RHEA"/>
</dbReference>
<dbReference type="Proteomes" id="UP000282106">
    <property type="component" value="Unassembled WGS sequence"/>
</dbReference>
<evidence type="ECO:0000256" key="10">
    <source>
        <dbReference type="ARBA" id="ARBA00034923"/>
    </source>
</evidence>
<dbReference type="Pfam" id="PF13361">
    <property type="entry name" value="UvrD_C"/>
    <property type="match status" value="1"/>
</dbReference>
<evidence type="ECO:0000256" key="11">
    <source>
        <dbReference type="ARBA" id="ARBA00048988"/>
    </source>
</evidence>
<dbReference type="PROSITE" id="PS51217">
    <property type="entry name" value="UVRD_HELICASE_CTER"/>
    <property type="match status" value="1"/>
</dbReference>
<dbReference type="PROSITE" id="PS51198">
    <property type="entry name" value="UVRD_HELICASE_ATP_BIND"/>
    <property type="match status" value="1"/>
</dbReference>
<comment type="catalytic activity">
    <reaction evidence="8">
        <text>Couples ATP hydrolysis with the unwinding of duplex DNA by translocating in the 3'-5' direction.</text>
        <dbReference type="EC" id="5.6.2.4"/>
    </reaction>
</comment>
<evidence type="ECO:0000256" key="7">
    <source>
        <dbReference type="ARBA" id="ARBA00023235"/>
    </source>
</evidence>
<dbReference type="EMBL" id="RJVO01000009">
    <property type="protein sequence ID" value="ROH86544.1"/>
    <property type="molecule type" value="Genomic_DNA"/>
</dbReference>
<evidence type="ECO:0000313" key="15">
    <source>
        <dbReference type="EMBL" id="ROH86544.1"/>
    </source>
</evidence>
<evidence type="ECO:0000256" key="9">
    <source>
        <dbReference type="ARBA" id="ARBA00034808"/>
    </source>
</evidence>
<dbReference type="CDD" id="cd17932">
    <property type="entry name" value="DEXQc_UvrD"/>
    <property type="match status" value="1"/>
</dbReference>
<dbReference type="InParanoid" id="A0A3N0V1X1"/>
<dbReference type="InterPro" id="IPR013986">
    <property type="entry name" value="DExx_box_DNA_helicase_dom_sf"/>
</dbReference>
<comment type="similarity">
    <text evidence="1">Belongs to the helicase family. UvrD subfamily.</text>
</comment>
<keyword evidence="5 12" id="KW-0067">ATP-binding</keyword>
<dbReference type="EC" id="5.6.2.4" evidence="9"/>
<dbReference type="Gene3D" id="1.10.486.10">
    <property type="entry name" value="PCRA, domain 4"/>
    <property type="match status" value="1"/>
</dbReference>
<keyword evidence="6" id="KW-0238">DNA-binding</keyword>
<dbReference type="GO" id="GO:0000725">
    <property type="term" value="P:recombinational repair"/>
    <property type="evidence" value="ECO:0007669"/>
    <property type="project" value="TreeGrafter"/>
</dbReference>
<evidence type="ECO:0000256" key="4">
    <source>
        <dbReference type="ARBA" id="ARBA00022806"/>
    </source>
</evidence>
<dbReference type="InterPro" id="IPR000212">
    <property type="entry name" value="DNA_helicase_UvrD/REP"/>
</dbReference>
<dbReference type="GO" id="GO:0003677">
    <property type="term" value="F:DNA binding"/>
    <property type="evidence" value="ECO:0007669"/>
    <property type="project" value="UniProtKB-KW"/>
</dbReference>
<evidence type="ECO:0000256" key="5">
    <source>
        <dbReference type="ARBA" id="ARBA00022840"/>
    </source>
</evidence>
<gene>
    <name evidence="15" type="ORF">ED208_16060</name>
</gene>
<evidence type="ECO:0000256" key="8">
    <source>
        <dbReference type="ARBA" id="ARBA00034617"/>
    </source>
</evidence>
<reference evidence="15 16" key="1">
    <citation type="submission" date="2018-10" db="EMBL/GenBank/DDBJ databases">
        <authorList>
            <person name="Chen W.-M."/>
        </authorList>
    </citation>
    <scope>NUCLEOTIDE SEQUENCE [LARGE SCALE GENOMIC DNA]</scope>
    <source>
        <strain evidence="15 16">THS-13</strain>
    </source>
</reference>
<comment type="catalytic activity">
    <reaction evidence="11">
        <text>ATP + H2O = ADP + phosphate + H(+)</text>
        <dbReference type="Rhea" id="RHEA:13065"/>
        <dbReference type="ChEBI" id="CHEBI:15377"/>
        <dbReference type="ChEBI" id="CHEBI:15378"/>
        <dbReference type="ChEBI" id="CHEBI:30616"/>
        <dbReference type="ChEBI" id="CHEBI:43474"/>
        <dbReference type="ChEBI" id="CHEBI:456216"/>
        <dbReference type="EC" id="5.6.2.4"/>
    </reaction>
</comment>
<proteinExistence type="inferred from homology"/>
<dbReference type="Pfam" id="PF00580">
    <property type="entry name" value="UvrD-helicase"/>
    <property type="match status" value="1"/>
</dbReference>
<dbReference type="CDD" id="cd18807">
    <property type="entry name" value="SF1_C_UvrD"/>
    <property type="match status" value="1"/>
</dbReference>
<feature type="domain" description="UvrD-like helicase C-terminal" evidence="14">
    <location>
        <begin position="297"/>
        <end position="570"/>
    </location>
</feature>
<evidence type="ECO:0000259" key="14">
    <source>
        <dbReference type="PROSITE" id="PS51217"/>
    </source>
</evidence>
<keyword evidence="2 12" id="KW-0547">Nucleotide-binding</keyword>
<evidence type="ECO:0000313" key="16">
    <source>
        <dbReference type="Proteomes" id="UP000282106"/>
    </source>
</evidence>
<dbReference type="RefSeq" id="WP_123212940.1">
    <property type="nucleotide sequence ID" value="NZ_RJVO01000009.1"/>
</dbReference>
<dbReference type="PANTHER" id="PTHR11070:SF2">
    <property type="entry name" value="ATP-DEPENDENT DNA HELICASE SRS2"/>
    <property type="match status" value="1"/>
</dbReference>
<dbReference type="GO" id="GO:0043138">
    <property type="term" value="F:3'-5' DNA helicase activity"/>
    <property type="evidence" value="ECO:0007669"/>
    <property type="project" value="UniProtKB-EC"/>
</dbReference>
<dbReference type="PANTHER" id="PTHR11070">
    <property type="entry name" value="UVRD / RECB / PCRA DNA HELICASE FAMILY MEMBER"/>
    <property type="match status" value="1"/>
</dbReference>
<evidence type="ECO:0000256" key="3">
    <source>
        <dbReference type="ARBA" id="ARBA00022801"/>
    </source>
</evidence>
<evidence type="ECO:0000256" key="1">
    <source>
        <dbReference type="ARBA" id="ARBA00009922"/>
    </source>
</evidence>
<dbReference type="FunFam" id="1.10.10.160:FF:000001">
    <property type="entry name" value="ATP-dependent DNA helicase"/>
    <property type="match status" value="1"/>
</dbReference>
<evidence type="ECO:0000256" key="6">
    <source>
        <dbReference type="ARBA" id="ARBA00023125"/>
    </source>
</evidence>
<dbReference type="GO" id="GO:0009314">
    <property type="term" value="P:response to radiation"/>
    <property type="evidence" value="ECO:0007669"/>
    <property type="project" value="UniProtKB-ARBA"/>
</dbReference>
<name>A0A3N0V1X1_9GAMM</name>
<dbReference type="NCBIfam" id="NF008743">
    <property type="entry name" value="PRK11773.1"/>
    <property type="match status" value="1"/>
</dbReference>
<dbReference type="GO" id="GO:0005829">
    <property type="term" value="C:cytosol"/>
    <property type="evidence" value="ECO:0007669"/>
    <property type="project" value="TreeGrafter"/>
</dbReference>
<feature type="binding site" evidence="12">
    <location>
        <begin position="39"/>
        <end position="46"/>
    </location>
    <ligand>
        <name>ATP</name>
        <dbReference type="ChEBI" id="CHEBI:30616"/>
    </ligand>
</feature>
<sequence length="772" mass="86587">MQFDAFTQTDPRLVALVEALNPAQREAVTAPSEHRLVLAGAGSGKTRVLTHRIAWLMAVEGVSAHSVLAVTFTNKAANEMRGRIEQLVNVPVRAMWVGTFHGTAHKLLRLHWREAKLPQNFQILDADDQQRLVKRVLKGLEMAEDRFPPKMVTGWINAQKEEGRRPHQMADQGDYSQRQLVRAYTAYQQACEAQGLVDFAELLLRAYELFRDQPAVREHYHRKFRHVLVDEFQDTNTLQYLWLRLLCGPEAKIFAVGDDDQSIYGWRGAKVENIQKLSRDYPGIELVRLEQNYRSTGTILKAANGLIAHNSGRLGKNLWTEDREGEAIQLYAAYNEYDEAEFVVNRMRDYLDGHGRYSDLAVLYRSNAQSRVLEEMLIRARLPYRIYGGLRFFERMEVKDALAWLRLLVNRDDDGSFERALTTPPRGVGATSLEKLRAFAKQHELSLWKAARSGSAALGRTSGALGLFLDQIDLLDQQTRELPLAAKMEKLIERSGLKEHYKKEKGEQAEARLENLDELINAAKSFERPEEEGLDPVLNFLTHAALEAGEGQANAGEEAVQLMTLHSAKGLEFPVVFMVGLENGLFPSMRAVDEGNLEEERRLCYVGITRARQQLTISYAETRRIHGVEQICAPSQFLKEIPSETLVETRPRAAVLRSSFGVQSGRGGYGGGGFGGGGAPRSGLGSGYEHGNAWRERQQEGYNLSRPALSAKMTAEVGYGGYKLGQRVSHPSFGEGTILSFDGEGERTRVEIRFANAGTKWLMLAMAKLSPL</sequence>
<dbReference type="Gene3D" id="1.10.10.160">
    <property type="match status" value="1"/>
</dbReference>
<dbReference type="Pfam" id="PF21196">
    <property type="entry name" value="PcrA_UvrD_tudor"/>
    <property type="match status" value="1"/>
</dbReference>
<protein>
    <recommendedName>
        <fullName evidence="9">DNA 3'-5' helicase</fullName>
        <ecNumber evidence="9">5.6.2.4</ecNumber>
    </recommendedName>
    <alternativeName>
        <fullName evidence="10">DNA 3'-5' helicase II</fullName>
    </alternativeName>
</protein>
<dbReference type="AlphaFoldDB" id="A0A3N0V1X1"/>
<dbReference type="GO" id="GO:0005524">
    <property type="term" value="F:ATP binding"/>
    <property type="evidence" value="ECO:0007669"/>
    <property type="project" value="UniProtKB-UniRule"/>
</dbReference>
<dbReference type="InterPro" id="IPR027417">
    <property type="entry name" value="P-loop_NTPase"/>
</dbReference>
<dbReference type="SUPFAM" id="SSF52540">
    <property type="entry name" value="P-loop containing nucleoside triphosphate hydrolases"/>
    <property type="match status" value="1"/>
</dbReference>
<comment type="caution">
    <text evidence="15">The sequence shown here is derived from an EMBL/GenBank/DDBJ whole genome shotgun (WGS) entry which is preliminary data.</text>
</comment>
<dbReference type="FunCoup" id="A0A3N0V1X1">
    <property type="interactions" value="431"/>
</dbReference>
<dbReference type="InterPro" id="IPR014016">
    <property type="entry name" value="UvrD-like_ATP-bd"/>
</dbReference>
<dbReference type="InterPro" id="IPR014017">
    <property type="entry name" value="DNA_helicase_UvrD-like_C"/>
</dbReference>
<evidence type="ECO:0000259" key="13">
    <source>
        <dbReference type="PROSITE" id="PS51198"/>
    </source>
</evidence>
<accession>A0A3N0V1X1</accession>